<dbReference type="PANTHER" id="PTHR43794">
    <property type="entry name" value="AMINOHYDROLASE SSNA-RELATED"/>
    <property type="match status" value="1"/>
</dbReference>
<dbReference type="PANTHER" id="PTHR43794:SF11">
    <property type="entry name" value="AMIDOHYDROLASE-RELATED DOMAIN-CONTAINING PROTEIN"/>
    <property type="match status" value="1"/>
</dbReference>
<dbReference type="Gene3D" id="2.30.40.10">
    <property type="entry name" value="Urease, subunit C, domain 1"/>
    <property type="match status" value="1"/>
</dbReference>
<comment type="caution">
    <text evidence="3">The sequence shown here is derived from an EMBL/GenBank/DDBJ whole genome shotgun (WGS) entry which is preliminary data.</text>
</comment>
<keyword evidence="1" id="KW-0378">Hydrolase</keyword>
<dbReference type="InterPro" id="IPR006680">
    <property type="entry name" value="Amidohydro-rel"/>
</dbReference>
<sequence>MITKLKASYVIGYDGTDHVIIPDGEVVYENDTIIYVGKHYEGAVDKTEDAGNAVVMPGFIDLNALGDIDHDILHTEAYSNMRNSLNPSEEYFEKGTHEVMTAEEEAFKSLYAYTQLIMHGVTTAMPITSTYYKKWADTYEEEEAGVHHAGKLGLRLYTSPSYQCGFNVVRPDGTMTVRYKEGWGEEGLERAVKFIRKYDGAYDGLIRGALLPERIETQTEENLIHTMEYAKELGCPIKLHAAQGQFEYRFIKEKTGKSPVEYLDSLGFLGKNVGIPHCYIVKGTRWVKDEGDDLAILARTGTTAIFCPIIIGRSGHYQDSFASYQARNINVAIGTDTFPPDFFQNIRTASMFSQAVEDKVEGSTFADIYRAVTLGGSAYLGRDDLGRLCKGAKADMIAVDLEDFHMGAIDDPIRTIFMCGSGRDVKMSVINGRTVMKDRQIEGIDLEELKAKGQKYYDKMKLGYLERDYRHLPEEELFRPSYRIVR</sequence>
<organism evidence="3 4">
    <name type="scientific">Candidatus Lachnoclostridium stercoravium</name>
    <dbReference type="NCBI Taxonomy" id="2838633"/>
    <lineage>
        <taxon>Bacteria</taxon>
        <taxon>Bacillati</taxon>
        <taxon>Bacillota</taxon>
        <taxon>Clostridia</taxon>
        <taxon>Lachnospirales</taxon>
        <taxon>Lachnospiraceae</taxon>
    </lineage>
</organism>
<evidence type="ECO:0000256" key="1">
    <source>
        <dbReference type="ARBA" id="ARBA00022801"/>
    </source>
</evidence>
<accession>A0A9D2HGE8</accession>
<dbReference type="NCBIfam" id="NF004801">
    <property type="entry name" value="PRK06151.1"/>
    <property type="match status" value="1"/>
</dbReference>
<dbReference type="Proteomes" id="UP000823900">
    <property type="component" value="Unassembled WGS sequence"/>
</dbReference>
<evidence type="ECO:0000313" key="4">
    <source>
        <dbReference type="Proteomes" id="UP000823900"/>
    </source>
</evidence>
<dbReference type="GO" id="GO:0016810">
    <property type="term" value="F:hydrolase activity, acting on carbon-nitrogen (but not peptide) bonds"/>
    <property type="evidence" value="ECO:0007669"/>
    <property type="project" value="InterPro"/>
</dbReference>
<dbReference type="SUPFAM" id="SSF51556">
    <property type="entry name" value="Metallo-dependent hydrolases"/>
    <property type="match status" value="1"/>
</dbReference>
<dbReference type="InterPro" id="IPR050287">
    <property type="entry name" value="MTA/SAH_deaminase"/>
</dbReference>
<evidence type="ECO:0000313" key="3">
    <source>
        <dbReference type="EMBL" id="HJA70367.1"/>
    </source>
</evidence>
<dbReference type="AlphaFoldDB" id="A0A9D2HGE8"/>
<dbReference type="InterPro" id="IPR032466">
    <property type="entry name" value="Metal_Hydrolase"/>
</dbReference>
<proteinExistence type="predicted"/>
<feature type="domain" description="Amidohydrolase-related" evidence="2">
    <location>
        <begin position="54"/>
        <end position="435"/>
    </location>
</feature>
<dbReference type="Gene3D" id="3.20.20.140">
    <property type="entry name" value="Metal-dependent hydrolases"/>
    <property type="match status" value="1"/>
</dbReference>
<dbReference type="EMBL" id="DWZA01000020">
    <property type="protein sequence ID" value="HJA70367.1"/>
    <property type="molecule type" value="Genomic_DNA"/>
</dbReference>
<dbReference type="Pfam" id="PF01979">
    <property type="entry name" value="Amidohydro_1"/>
    <property type="match status" value="1"/>
</dbReference>
<dbReference type="SUPFAM" id="SSF51338">
    <property type="entry name" value="Composite domain of metallo-dependent hydrolases"/>
    <property type="match status" value="2"/>
</dbReference>
<protein>
    <submittedName>
        <fullName evidence="3">Amidohydrolase family protein</fullName>
    </submittedName>
</protein>
<evidence type="ECO:0000259" key="2">
    <source>
        <dbReference type="Pfam" id="PF01979"/>
    </source>
</evidence>
<name>A0A9D2HGE8_9FIRM</name>
<reference evidence="3" key="2">
    <citation type="submission" date="2021-04" db="EMBL/GenBank/DDBJ databases">
        <authorList>
            <person name="Gilroy R."/>
        </authorList>
    </citation>
    <scope>NUCLEOTIDE SEQUENCE</scope>
    <source>
        <strain evidence="3">CHK178-16964</strain>
    </source>
</reference>
<gene>
    <name evidence="3" type="ORF">IAA07_02145</name>
</gene>
<dbReference type="InterPro" id="IPR011059">
    <property type="entry name" value="Metal-dep_hydrolase_composite"/>
</dbReference>
<reference evidence="3" key="1">
    <citation type="journal article" date="2021" name="PeerJ">
        <title>Extensive microbial diversity within the chicken gut microbiome revealed by metagenomics and culture.</title>
        <authorList>
            <person name="Gilroy R."/>
            <person name="Ravi A."/>
            <person name="Getino M."/>
            <person name="Pursley I."/>
            <person name="Horton D.L."/>
            <person name="Alikhan N.F."/>
            <person name="Baker D."/>
            <person name="Gharbi K."/>
            <person name="Hall N."/>
            <person name="Watson M."/>
            <person name="Adriaenssens E.M."/>
            <person name="Foster-Nyarko E."/>
            <person name="Jarju S."/>
            <person name="Secka A."/>
            <person name="Antonio M."/>
            <person name="Oren A."/>
            <person name="Chaudhuri R.R."/>
            <person name="La Ragione R."/>
            <person name="Hildebrand F."/>
            <person name="Pallen M.J."/>
        </authorList>
    </citation>
    <scope>NUCLEOTIDE SEQUENCE</scope>
    <source>
        <strain evidence="3">CHK178-16964</strain>
    </source>
</reference>